<feature type="region of interest" description="Disordered" evidence="1">
    <location>
        <begin position="85"/>
        <end position="150"/>
    </location>
</feature>
<feature type="compositionally biased region" description="Basic and acidic residues" evidence="1">
    <location>
        <begin position="85"/>
        <end position="97"/>
    </location>
</feature>
<dbReference type="EMBL" id="JPOX01000025">
    <property type="protein sequence ID" value="KFX44914.1"/>
    <property type="molecule type" value="Genomic_DNA"/>
</dbReference>
<feature type="transmembrane region" description="Helical" evidence="2">
    <location>
        <begin position="233"/>
        <end position="254"/>
    </location>
</feature>
<keyword evidence="2" id="KW-1133">Transmembrane helix</keyword>
<feature type="compositionally biased region" description="Polar residues" evidence="1">
    <location>
        <begin position="98"/>
        <end position="109"/>
    </location>
</feature>
<sequence length="303" mass="35292">MAPSRINVDTMPESQPEAVTKLSNDASILKDLMEEELRNYKSQRGTIRRIPSYWKSSHRGEYYPRTRKDRHDNAVSWECDSETGCHARTDVDRDNRQSVRTPTKSNGQQMPLLVDDDEPDTTSDNQDDGHEDPEFDEEEEEEQEEDVSLDNYEQLKELYRNCHSSSGENRYSHLLDCSSYNQQNEHSRPHTPGYGYYITTNPQSRFLNSLKSAAANSNGLSDMFHRAPGTVTLTLMVLLIIAIMLVEMVDVFCFRRRRRSRDNDEEERFRKMTRRRLRTRAVRIPTVTVYESSPVAYESEKTC</sequence>
<reference evidence="3" key="2">
    <citation type="journal article" date="2014" name="PLoS Genet.">
        <title>Signature gene expression reveals novel clues to the molecular mechanisms of dimorphic transition in Penicillium marneffei.</title>
        <authorList>
            <person name="Yang E."/>
            <person name="Wang G."/>
            <person name="Cai J."/>
            <person name="Woo P.C."/>
            <person name="Lau S.K."/>
            <person name="Yuen K.-Y."/>
            <person name="Chow W.-N."/>
            <person name="Lin X."/>
        </authorList>
    </citation>
    <scope>NUCLEOTIDE SEQUENCE</scope>
    <source>
        <strain evidence="3">PM1</strain>
    </source>
</reference>
<dbReference type="HOGENOM" id="CLU_987573_0_0_1"/>
<organism evidence="3">
    <name type="scientific">Talaromyces marneffei PM1</name>
    <dbReference type="NCBI Taxonomy" id="1077442"/>
    <lineage>
        <taxon>Eukaryota</taxon>
        <taxon>Fungi</taxon>
        <taxon>Dikarya</taxon>
        <taxon>Ascomycota</taxon>
        <taxon>Pezizomycotina</taxon>
        <taxon>Eurotiomycetes</taxon>
        <taxon>Eurotiomycetidae</taxon>
        <taxon>Eurotiales</taxon>
        <taxon>Trichocomaceae</taxon>
        <taxon>Talaromyces</taxon>
        <taxon>Talaromyces sect. Talaromyces</taxon>
    </lineage>
</organism>
<dbReference type="AlphaFoldDB" id="A0A093V4K5"/>
<keyword evidence="2" id="KW-0812">Transmembrane</keyword>
<name>A0A093V4K5_TALMA</name>
<evidence type="ECO:0000256" key="2">
    <source>
        <dbReference type="SAM" id="Phobius"/>
    </source>
</evidence>
<reference key="1">
    <citation type="journal article" date="2014" name="PLoS Genet.">
        <title>Signature Gene Expression Reveals Novel Clues to the Molecular Mechanisms of Dimorphic Transition in Penicillium marneffei.</title>
        <authorList>
            <person name="Yang E."/>
            <person name="Wang G."/>
            <person name="Cai J."/>
            <person name="Woo P.C."/>
            <person name="Lau S.K."/>
            <person name="Yuen K.-Y."/>
            <person name="Chow W.-N."/>
            <person name="Lin X."/>
        </authorList>
    </citation>
    <scope>NUCLEOTIDE SEQUENCE [LARGE SCALE GENOMIC DNA]</scope>
    <source>
        <strain>PM1</strain>
    </source>
</reference>
<comment type="caution">
    <text evidence="3">The sequence shown here is derived from an EMBL/GenBank/DDBJ whole genome shotgun (WGS) entry which is preliminary data.</text>
</comment>
<accession>A0A093V4K5</accession>
<keyword evidence="3" id="KW-0675">Receptor</keyword>
<evidence type="ECO:0000256" key="1">
    <source>
        <dbReference type="SAM" id="MobiDB-lite"/>
    </source>
</evidence>
<keyword evidence="2" id="KW-0472">Membrane</keyword>
<gene>
    <name evidence="3" type="ORF">GQ26_0250280</name>
</gene>
<protein>
    <submittedName>
        <fullName evidence="3">Receptor-mediated endocytosis protein 6 like</fullName>
    </submittedName>
</protein>
<evidence type="ECO:0000313" key="3">
    <source>
        <dbReference type="EMBL" id="KFX44914.1"/>
    </source>
</evidence>
<feature type="compositionally biased region" description="Acidic residues" evidence="1">
    <location>
        <begin position="114"/>
        <end position="148"/>
    </location>
</feature>
<proteinExistence type="predicted"/>